<dbReference type="Proteomes" id="UP000316628">
    <property type="component" value="Unassembled WGS sequence"/>
</dbReference>
<organism evidence="1 2">
    <name type="scientific">Saccharothrix saharensis</name>
    <dbReference type="NCBI Taxonomy" id="571190"/>
    <lineage>
        <taxon>Bacteria</taxon>
        <taxon>Bacillati</taxon>
        <taxon>Actinomycetota</taxon>
        <taxon>Actinomycetes</taxon>
        <taxon>Pseudonocardiales</taxon>
        <taxon>Pseudonocardiaceae</taxon>
        <taxon>Saccharothrix</taxon>
    </lineage>
</organism>
<dbReference type="InterPro" id="IPR027417">
    <property type="entry name" value="P-loop_NTPase"/>
</dbReference>
<dbReference type="EMBL" id="VFPP01000001">
    <property type="protein sequence ID" value="TQM78284.1"/>
    <property type="molecule type" value="Genomic_DNA"/>
</dbReference>
<reference evidence="1 2" key="1">
    <citation type="submission" date="2019-06" db="EMBL/GenBank/DDBJ databases">
        <title>Sequencing the genomes of 1000 actinobacteria strains.</title>
        <authorList>
            <person name="Klenk H.-P."/>
        </authorList>
    </citation>
    <scope>NUCLEOTIDE SEQUENCE [LARGE SCALE GENOMIC DNA]</scope>
    <source>
        <strain evidence="1 2">DSM 45456</strain>
    </source>
</reference>
<dbReference type="OrthoDB" id="517187at2"/>
<evidence type="ECO:0008006" key="3">
    <source>
        <dbReference type="Google" id="ProtNLM"/>
    </source>
</evidence>
<dbReference type="RefSeq" id="WP_141975044.1">
    <property type="nucleotide sequence ID" value="NZ_VFPP01000001.1"/>
</dbReference>
<evidence type="ECO:0000313" key="1">
    <source>
        <dbReference type="EMBL" id="TQM78284.1"/>
    </source>
</evidence>
<proteinExistence type="predicted"/>
<dbReference type="InterPro" id="IPR011990">
    <property type="entry name" value="TPR-like_helical_dom_sf"/>
</dbReference>
<evidence type="ECO:0000313" key="2">
    <source>
        <dbReference type="Proteomes" id="UP000316628"/>
    </source>
</evidence>
<keyword evidence="2" id="KW-1185">Reference proteome</keyword>
<comment type="caution">
    <text evidence="1">The sequence shown here is derived from an EMBL/GenBank/DDBJ whole genome shotgun (WGS) entry which is preliminary data.</text>
</comment>
<sequence length="888" mass="96382">MTDPGLSGLTGAELLFEDVVREHLARGLVERTWLLDRVERHFRDPGCRFVLLLGGPGTGKSTVLAWLARRYGLSPRYFLSGLRGGPPAGGDAKSLLIRLGNQLAALRPGVMGADLDVRVEQAVGEVRGRAVGVRVDVLKVSPFRHTAMRVAQRADVVSGEVIGVEVGLVVSETRLLQVPDLQEFALLDPARRLAEQEPDALVVVLVDALDELRFRATGAGTADVLDWLAEVPELPANVRVVATARPDERLLARFRQGQGRWICEEPIEASAEEVRRDLVEHARALLADPVVAGLPVVRATGADRLARRIAGRSDGNFLYLALWGAALREASEAGDAVRVAALADFEVLPAGLDGFYEYFLALVVRAVEQHEAPGGLRFWDEVCRPLLDVLAVAFAPLPPVALFALAGVARRRREAARALDHLGGLLARDGDGVRLCHLSFAEFLTSAEDQRVVDHWHVDADENHYLIADRLIDRWGSGWAACTDDYALDHTVAHLVSGIRTARSPEVRADCARALTALLAAPDHGLAKARRRGLDVVLSDYVDAVTAVDGAGTAAGSALAGGLSGVVARLVDDGVPDLAGVLHAVLGYRPVAAELNREVLARLTDPEYLADAVADEERRSAALIAFSHGQATRLRRTGVPADLEEARRLLLDAVAGVRDIDRSTSTRQRAVLYYELAYLEFLHGAHEQAASWFARSVEAAQESGDLVGAAFTRLVAMRVALLSGTVEHDDYRAAHEEALALFADGGVGSPHLSRWTTSAHAQLLDLALFTEDRDGVVERLGTLAEDRWYGDSGRSDMFDRYRARAAVVTGDWPTAAELYGRLLAEELGDPPAHREELARDLYYYGRALAGLGDGDRARRVWELALRCPDNAANWPWKPRVEEVLRGLG</sequence>
<protein>
    <recommendedName>
        <fullName evidence="3">AAA+ ATPase domain-containing protein</fullName>
    </recommendedName>
</protein>
<accession>A0A543J621</accession>
<dbReference type="AlphaFoldDB" id="A0A543J621"/>
<name>A0A543J621_9PSEU</name>
<gene>
    <name evidence="1" type="ORF">FHX81_0546</name>
</gene>
<dbReference type="Gene3D" id="1.25.40.10">
    <property type="entry name" value="Tetratricopeptide repeat domain"/>
    <property type="match status" value="1"/>
</dbReference>
<dbReference type="PANTHER" id="PTHR10039">
    <property type="entry name" value="AMELOGENIN"/>
    <property type="match status" value="1"/>
</dbReference>
<dbReference type="SUPFAM" id="SSF52540">
    <property type="entry name" value="P-loop containing nucleoside triphosphate hydrolases"/>
    <property type="match status" value="1"/>
</dbReference>
<dbReference type="SUPFAM" id="SSF48452">
    <property type="entry name" value="TPR-like"/>
    <property type="match status" value="1"/>
</dbReference>